<evidence type="ECO:0000256" key="1">
    <source>
        <dbReference type="SAM" id="MobiDB-lite"/>
    </source>
</evidence>
<keyword evidence="3" id="KW-1185">Reference proteome</keyword>
<reference evidence="4" key="1">
    <citation type="submission" date="2022-11" db="UniProtKB">
        <authorList>
            <consortium name="WormBaseParasite"/>
        </authorList>
    </citation>
    <scope>IDENTIFICATION</scope>
</reference>
<evidence type="ECO:0000313" key="3">
    <source>
        <dbReference type="Proteomes" id="UP000887560"/>
    </source>
</evidence>
<dbReference type="SUPFAM" id="SSF48619">
    <property type="entry name" value="Phospholipase A2, PLA2"/>
    <property type="match status" value="1"/>
</dbReference>
<dbReference type="GO" id="GO:0050482">
    <property type="term" value="P:arachidonate secretion"/>
    <property type="evidence" value="ECO:0007669"/>
    <property type="project" value="InterPro"/>
</dbReference>
<dbReference type="InterPro" id="IPR053322">
    <property type="entry name" value="PLA2-like"/>
</dbReference>
<feature type="transmembrane region" description="Helical" evidence="2">
    <location>
        <begin position="304"/>
        <end position="325"/>
    </location>
</feature>
<keyword evidence="2" id="KW-1133">Transmembrane helix</keyword>
<evidence type="ECO:0000313" key="4">
    <source>
        <dbReference type="WBParaSite" id="scf7180000421654.g7502"/>
    </source>
</evidence>
<organism evidence="3 4">
    <name type="scientific">Meloidogyne floridensis</name>
    <dbReference type="NCBI Taxonomy" id="298350"/>
    <lineage>
        <taxon>Eukaryota</taxon>
        <taxon>Metazoa</taxon>
        <taxon>Ecdysozoa</taxon>
        <taxon>Nematoda</taxon>
        <taxon>Chromadorea</taxon>
        <taxon>Rhabditida</taxon>
        <taxon>Tylenchina</taxon>
        <taxon>Tylenchomorpha</taxon>
        <taxon>Tylenchoidea</taxon>
        <taxon>Meloidogynidae</taxon>
        <taxon>Meloidogyninae</taxon>
        <taxon>Meloidogyne</taxon>
    </lineage>
</organism>
<feature type="region of interest" description="Disordered" evidence="1">
    <location>
        <begin position="138"/>
        <end position="162"/>
    </location>
</feature>
<dbReference type="InterPro" id="IPR036444">
    <property type="entry name" value="PLipase_A2_dom_sf"/>
</dbReference>
<sequence>EHWHCGSDDFDKSLSHQMAREQCPKRMFEADLCCVVHDACYMDETRNRQICDEQFCHCLERTVARSQNSNGNNKTVEIKENGCLDVSSTFCHIVNIFGGVAYASSVDLVNKQKAAMEVWEKQEAEKKKKAKELIEAEKKNKSKNVGDEAKNKGENKEANKDEKSAVIHKFPLKDCSDKRLVDCSVQLQSCTNNLQNKKLGEGNIEANGNSFALLLSAKLAECTNQFCKCSSTKLLTKIEQNDKECVNNLANICAQFSDDFGGILEQNFEKTKCCLIQLLPRFWYATYLSLWSVNLNHQTNQNSVGLTVMCTLLALLVITTFLYILTKIINLIKKRCGEKSTNKHKDYLKAKIRRNTLTNALRHVGGISLSNQKKPSTVSSPTDSVATSQQLLISCHKKTNSEALQDNKKPSKTLNKPTNLLLTSCNTNLINNSSSQTQLIGEGTNNNSNANSSSTLSDISISA</sequence>
<dbReference type="PANTHER" id="PTHR34228">
    <property type="entry name" value="PROTEIN CBG09474-RELATED"/>
    <property type="match status" value="1"/>
</dbReference>
<protein>
    <submittedName>
        <fullName evidence="4">Phospholipase A(2)</fullName>
    </submittedName>
</protein>
<keyword evidence="2" id="KW-0472">Membrane</keyword>
<proteinExistence type="predicted"/>
<name>A0A915NU02_9BILA</name>
<dbReference type="AlphaFoldDB" id="A0A915NU02"/>
<keyword evidence="2" id="KW-0812">Transmembrane</keyword>
<dbReference type="GO" id="GO:0006644">
    <property type="term" value="P:phospholipid metabolic process"/>
    <property type="evidence" value="ECO:0007669"/>
    <property type="project" value="InterPro"/>
</dbReference>
<dbReference type="GO" id="GO:0004623">
    <property type="term" value="F:phospholipase A2 activity"/>
    <property type="evidence" value="ECO:0007669"/>
    <property type="project" value="InterPro"/>
</dbReference>
<evidence type="ECO:0000256" key="2">
    <source>
        <dbReference type="SAM" id="Phobius"/>
    </source>
</evidence>
<dbReference type="Proteomes" id="UP000887560">
    <property type="component" value="Unplaced"/>
</dbReference>
<dbReference type="WBParaSite" id="scf7180000421654.g7502">
    <property type="protein sequence ID" value="scf7180000421654.g7502"/>
    <property type="gene ID" value="scf7180000421654.g7502"/>
</dbReference>
<accession>A0A915NU02</accession>
<feature type="region of interest" description="Disordered" evidence="1">
    <location>
        <begin position="437"/>
        <end position="463"/>
    </location>
</feature>
<dbReference type="PANTHER" id="PTHR34228:SF5">
    <property type="entry name" value="PHOSPHOLIPASE A(2)-RELATED"/>
    <property type="match status" value="1"/>
</dbReference>
<feature type="compositionally biased region" description="Low complexity" evidence="1">
    <location>
        <begin position="444"/>
        <end position="463"/>
    </location>
</feature>